<dbReference type="SUPFAM" id="SSF53474">
    <property type="entry name" value="alpha/beta-Hydrolases"/>
    <property type="match status" value="1"/>
</dbReference>
<accession>A0ABQ3CXU3</accession>
<proteinExistence type="predicted"/>
<protein>
    <recommendedName>
        <fullName evidence="3">AB hydrolase-1 domain-containing protein</fullName>
    </recommendedName>
</protein>
<dbReference type="Gene3D" id="3.40.50.1820">
    <property type="entry name" value="alpha/beta hydrolase"/>
    <property type="match status" value="1"/>
</dbReference>
<evidence type="ECO:0000313" key="2">
    <source>
        <dbReference type="Proteomes" id="UP000653644"/>
    </source>
</evidence>
<evidence type="ECO:0000313" key="1">
    <source>
        <dbReference type="EMBL" id="GHA48033.1"/>
    </source>
</evidence>
<comment type="caution">
    <text evidence="1">The sequence shown here is derived from an EMBL/GenBank/DDBJ whole genome shotgun (WGS) entry which is preliminary data.</text>
</comment>
<gene>
    <name evidence="1" type="ORF">GCM10010345_60640</name>
</gene>
<sequence length="91" mass="9918">MRLLGHECFGPLPAPPVRVLWATRDDMAGRYGDVLGVWRPWAAGRLDGSPVDSGHHMAEEAPEAVVSALLAFWGAETPERTAAQQPARKRC</sequence>
<dbReference type="InterPro" id="IPR029058">
    <property type="entry name" value="AB_hydrolase_fold"/>
</dbReference>
<dbReference type="Proteomes" id="UP000653644">
    <property type="component" value="Unassembled WGS sequence"/>
</dbReference>
<organism evidence="1 2">
    <name type="scientific">Streptomyces canarius</name>
    <dbReference type="NCBI Taxonomy" id="285453"/>
    <lineage>
        <taxon>Bacteria</taxon>
        <taxon>Bacillati</taxon>
        <taxon>Actinomycetota</taxon>
        <taxon>Actinomycetes</taxon>
        <taxon>Kitasatosporales</taxon>
        <taxon>Streptomycetaceae</taxon>
        <taxon>Streptomyces</taxon>
    </lineage>
</organism>
<dbReference type="EMBL" id="BMVN01000026">
    <property type="protein sequence ID" value="GHA48033.1"/>
    <property type="molecule type" value="Genomic_DNA"/>
</dbReference>
<keyword evidence="2" id="KW-1185">Reference proteome</keyword>
<reference evidence="2" key="1">
    <citation type="journal article" date="2019" name="Int. J. Syst. Evol. Microbiol.">
        <title>The Global Catalogue of Microorganisms (GCM) 10K type strain sequencing project: providing services to taxonomists for standard genome sequencing and annotation.</title>
        <authorList>
            <consortium name="The Broad Institute Genomics Platform"/>
            <consortium name="The Broad Institute Genome Sequencing Center for Infectious Disease"/>
            <person name="Wu L."/>
            <person name="Ma J."/>
        </authorList>
    </citation>
    <scope>NUCLEOTIDE SEQUENCE [LARGE SCALE GENOMIC DNA]</scope>
    <source>
        <strain evidence="2">JCM 4733</strain>
    </source>
</reference>
<name>A0ABQ3CXU3_9ACTN</name>
<evidence type="ECO:0008006" key="3">
    <source>
        <dbReference type="Google" id="ProtNLM"/>
    </source>
</evidence>